<comment type="caution">
    <text evidence="1">The sequence shown here is derived from an EMBL/GenBank/DDBJ whole genome shotgun (WGS) entry which is preliminary data.</text>
</comment>
<accession>A0A2T1HV46</accession>
<proteinExistence type="predicted"/>
<protein>
    <submittedName>
        <fullName evidence="1">Uncharacterized protein</fullName>
    </submittedName>
</protein>
<keyword evidence="2" id="KW-1185">Reference proteome</keyword>
<reference evidence="2" key="1">
    <citation type="submission" date="2018-03" db="EMBL/GenBank/DDBJ databases">
        <authorList>
            <person name="Sun L."/>
            <person name="Liu H."/>
            <person name="Chen W."/>
            <person name="Huang K."/>
            <person name="Liu W."/>
            <person name="Gao X."/>
        </authorList>
    </citation>
    <scope>NUCLEOTIDE SEQUENCE [LARGE SCALE GENOMIC DNA]</scope>
    <source>
        <strain evidence="2">SH9</strain>
    </source>
</reference>
<dbReference type="Proteomes" id="UP000239772">
    <property type="component" value="Unassembled WGS sequence"/>
</dbReference>
<sequence length="148" mass="14642">MGDINIGVNQATTEVGNGVGNLVLGGASATATQTVGSDHFGFGSHGGDFNFGQNEALNQSGNGAFNQILGPVSATADQHIGSEHAGFEPGFGGLSGIPGVGDINIGVNQAFNISGNGAFNVLGPTSADAHQDIGSVHAGPVFEPLHFA</sequence>
<dbReference type="AlphaFoldDB" id="A0A2T1HV46"/>
<organism evidence="1 2">
    <name type="scientific">Alsobacter soli</name>
    <dbReference type="NCBI Taxonomy" id="2109933"/>
    <lineage>
        <taxon>Bacteria</taxon>
        <taxon>Pseudomonadati</taxon>
        <taxon>Pseudomonadota</taxon>
        <taxon>Alphaproteobacteria</taxon>
        <taxon>Hyphomicrobiales</taxon>
        <taxon>Alsobacteraceae</taxon>
        <taxon>Alsobacter</taxon>
    </lineage>
</organism>
<evidence type="ECO:0000313" key="2">
    <source>
        <dbReference type="Proteomes" id="UP000239772"/>
    </source>
</evidence>
<dbReference type="EMBL" id="PVZS01000007">
    <property type="protein sequence ID" value="PSC05526.1"/>
    <property type="molecule type" value="Genomic_DNA"/>
</dbReference>
<dbReference type="RefSeq" id="WP_106336163.1">
    <property type="nucleotide sequence ID" value="NZ_PVZS01000007.1"/>
</dbReference>
<gene>
    <name evidence="1" type="ORF">SLNSH_08020</name>
</gene>
<evidence type="ECO:0000313" key="1">
    <source>
        <dbReference type="EMBL" id="PSC05526.1"/>
    </source>
</evidence>
<name>A0A2T1HV46_9HYPH</name>